<name>A0A091GH16_CUCCA</name>
<protein>
    <submittedName>
        <fullName evidence="3">Uncharacterized protein C3orf67</fullName>
    </submittedName>
</protein>
<dbReference type="EMBL" id="KL448125">
    <property type="protein sequence ID" value="KFO80646.1"/>
    <property type="molecule type" value="Genomic_DNA"/>
</dbReference>
<keyword evidence="4" id="KW-1185">Reference proteome</keyword>
<dbReference type="Proteomes" id="UP000053760">
    <property type="component" value="Unassembled WGS sequence"/>
</dbReference>
<evidence type="ECO:0000313" key="4">
    <source>
        <dbReference type="Proteomes" id="UP000053760"/>
    </source>
</evidence>
<proteinExistence type="predicted"/>
<dbReference type="InterPro" id="IPR007714">
    <property type="entry name" value="CFA20_dom"/>
</dbReference>
<feature type="non-terminal residue" evidence="3">
    <location>
        <position position="689"/>
    </location>
</feature>
<feature type="region of interest" description="Disordered" evidence="1">
    <location>
        <begin position="256"/>
        <end position="298"/>
    </location>
</feature>
<dbReference type="AlphaFoldDB" id="A0A091GH16"/>
<sequence>GGPFVEVFSAQGKSPVAKWKIFGSPSAIWKEYDKEVKGFVFVLKGSSQINKMQLPRESRQTLGLIQQFLTLQIFVPLGQDFSTELLITDIGNIKRRLYLSTVHKELSVTPLHAKIPLFTMKREIWCNMCIDLVGFTSEIFRGAVFQSLDGIIISANCKVRKIFTLKSKPRDTPEEDDTCGVTSVQCKSTDVIPQTCQLKTDVPQVTQVLNLTDIRETEIRFRKDQLAVQETGSLVNRGQGRIPSSKTQDVSHIAFGSKILGPPPSSNRRVSRRVSGEVTKMRGSKSNRSWQSSGEGTESVQDIERLELSFSPWNDSLHQGDKRIAHQTTQDICQNVQTQKTSESGRVDFQLASPQGPSAEKNSHWRLSLKNAAERDITSGMVLISCSFIPQLCGVGDYLIQLIHLHKILYKSFTKASTLTLSDGWEFPESLTESTQLDSDEQLVAAADSACHNLTSPQNASAEHRSSETGNHQVNDKEIFMFSSRPRSAPHGKSPNMSPEGCIFPLDLKKDSIRVHGETQVEDDFQGTDSSEEEYGWKNCQSNRLSSSELQMLASMKREQNEELQDTGLSHGLSESQIDNCNVSISTSSEDTATWNSCLPPPISQEHHYQKEMSPLSHSNPRDWLNMFSPPIIPGSQQLEECAKSSANQNIPGEDDVNAEADEEVLTLLYDPCLNCYFDPNSGKYYELA</sequence>
<evidence type="ECO:0000313" key="3">
    <source>
        <dbReference type="EMBL" id="KFO80646.1"/>
    </source>
</evidence>
<organism evidence="3 4">
    <name type="scientific">Cuculus canorus</name>
    <name type="common">Common cuckoo</name>
    <dbReference type="NCBI Taxonomy" id="55661"/>
    <lineage>
        <taxon>Eukaryota</taxon>
        <taxon>Metazoa</taxon>
        <taxon>Chordata</taxon>
        <taxon>Craniata</taxon>
        <taxon>Vertebrata</taxon>
        <taxon>Euteleostomi</taxon>
        <taxon>Archelosauria</taxon>
        <taxon>Archosauria</taxon>
        <taxon>Dinosauria</taxon>
        <taxon>Saurischia</taxon>
        <taxon>Theropoda</taxon>
        <taxon>Coelurosauria</taxon>
        <taxon>Aves</taxon>
        <taxon>Neognathae</taxon>
        <taxon>Neoaves</taxon>
        <taxon>Otidimorphae</taxon>
        <taxon>Cuculiformes</taxon>
        <taxon>Cuculidae</taxon>
        <taxon>Cuculus</taxon>
    </lineage>
</organism>
<evidence type="ECO:0000259" key="2">
    <source>
        <dbReference type="Pfam" id="PF05018"/>
    </source>
</evidence>
<evidence type="ECO:0000256" key="1">
    <source>
        <dbReference type="SAM" id="MobiDB-lite"/>
    </source>
</evidence>
<feature type="compositionally biased region" description="Polar residues" evidence="1">
    <location>
        <begin position="284"/>
        <end position="298"/>
    </location>
</feature>
<dbReference type="STRING" id="55661.A0A091GH16"/>
<reference evidence="3 4" key="1">
    <citation type="submission" date="2014-04" db="EMBL/GenBank/DDBJ databases">
        <title>Genome evolution of avian class.</title>
        <authorList>
            <person name="Zhang G."/>
            <person name="Li C."/>
        </authorList>
    </citation>
    <scope>NUCLEOTIDE SEQUENCE [LARGE SCALE GENOMIC DNA]</scope>
    <source>
        <strain evidence="3">BGI_N303</strain>
    </source>
</reference>
<dbReference type="Pfam" id="PF05018">
    <property type="entry name" value="CFA20_dom"/>
    <property type="match status" value="1"/>
</dbReference>
<dbReference type="InterPro" id="IPR040441">
    <property type="entry name" value="CFA20/CFAP20DC"/>
</dbReference>
<feature type="domain" description="CFA20" evidence="2">
    <location>
        <begin position="3"/>
        <end position="167"/>
    </location>
</feature>
<gene>
    <name evidence="3" type="ORF">N303_00447</name>
</gene>
<feature type="non-terminal residue" evidence="3">
    <location>
        <position position="1"/>
    </location>
</feature>
<dbReference type="PANTHER" id="PTHR12458">
    <property type="entry name" value="ORF PROTEIN"/>
    <property type="match status" value="1"/>
</dbReference>
<accession>A0A091GH16</accession>